<dbReference type="RefSeq" id="WP_162125474.1">
    <property type="nucleotide sequence ID" value="NZ_PDWK01000099.1"/>
</dbReference>
<dbReference type="InterPro" id="IPR046462">
    <property type="entry name" value="TerL_nuclease"/>
</dbReference>
<dbReference type="Pfam" id="PF03354">
    <property type="entry name" value="TerL_ATPase"/>
    <property type="match status" value="1"/>
</dbReference>
<dbReference type="InterPro" id="IPR005021">
    <property type="entry name" value="Terminase_largesu-like"/>
</dbReference>
<dbReference type="AlphaFoldDB" id="A0A921NTJ5"/>
<evidence type="ECO:0000259" key="2">
    <source>
        <dbReference type="Pfam" id="PF20441"/>
    </source>
</evidence>
<dbReference type="EMBL" id="PDWK01000099">
    <property type="protein sequence ID" value="KAF1684881.1"/>
    <property type="molecule type" value="Genomic_DNA"/>
</dbReference>
<dbReference type="GO" id="GO:0004519">
    <property type="term" value="F:endonuclease activity"/>
    <property type="evidence" value="ECO:0007669"/>
    <property type="project" value="InterPro"/>
</dbReference>
<dbReference type="PANTHER" id="PTHR41287">
    <property type="match status" value="1"/>
</dbReference>
<evidence type="ECO:0000313" key="4">
    <source>
        <dbReference type="Proteomes" id="UP000717981"/>
    </source>
</evidence>
<gene>
    <name evidence="3" type="ORF">CR938_13390</name>
</gene>
<dbReference type="Proteomes" id="UP000717981">
    <property type="component" value="Unassembled WGS sequence"/>
</dbReference>
<dbReference type="OrthoDB" id="9760250at2"/>
<dbReference type="Pfam" id="PF20441">
    <property type="entry name" value="TerL_nuclease"/>
    <property type="match status" value="1"/>
</dbReference>
<feature type="domain" description="Terminase large subunit-like endonuclease" evidence="2">
    <location>
        <begin position="213"/>
        <end position="486"/>
    </location>
</feature>
<reference evidence="3" key="1">
    <citation type="submission" date="2017-10" db="EMBL/GenBank/DDBJ databases">
        <title>Whole genome sequencing of members of genus Pseudoxanthomonas.</title>
        <authorList>
            <person name="Kumar S."/>
            <person name="Bansal K."/>
            <person name="Kaur A."/>
            <person name="Patil P."/>
            <person name="Sharma S."/>
            <person name="Patil P.B."/>
        </authorList>
    </citation>
    <scope>NUCLEOTIDE SEQUENCE</scope>
    <source>
        <strain evidence="3">DSM 22914</strain>
    </source>
</reference>
<comment type="caution">
    <text evidence="3">The sequence shown here is derived from an EMBL/GenBank/DDBJ whole genome shotgun (WGS) entry which is preliminary data.</text>
</comment>
<evidence type="ECO:0000259" key="1">
    <source>
        <dbReference type="Pfam" id="PF03354"/>
    </source>
</evidence>
<protein>
    <submittedName>
        <fullName evidence="3">Terminase</fullName>
    </submittedName>
</protein>
<dbReference type="Gene3D" id="3.40.50.300">
    <property type="entry name" value="P-loop containing nucleotide triphosphate hydrolases"/>
    <property type="match status" value="1"/>
</dbReference>
<dbReference type="InterPro" id="IPR046461">
    <property type="entry name" value="TerL_ATPase"/>
</dbReference>
<proteinExistence type="predicted"/>
<feature type="domain" description="Terminase large subunit-like ATPase" evidence="1">
    <location>
        <begin position="32"/>
        <end position="188"/>
    </location>
</feature>
<sequence length="501" mass="54810">MTRAEAVIQFVERYCLTPDGEHVGKPLRLAEFQKRFIRYVYDNPAGTRRAYLSIARKNGKSGLIAGLLLAHLVGPEARLNSQIVSGAMSRDQAALVFNLAAKMVQLNPKLSKLVRIVPSSKRLIGLPLNTEYRALAADGRTAHGLSPVLAILDEVGQVRGPQSDFIDAITTSQGAHAEPLLIAISTQAATDADLFSVWLDDAAQSKDPRIVCHLYAAPEGCDLLDESAWRAANPALGLFRSEDDLREQMIQAQRMPSMENAARNLLLNQRVSTDAPFVSPDVWRSCNAAPEPFDGPVFGGLDLSSRNDLTALVLVGKVGGMWQVRPYFWTPEKGLVERARRDRAPYDVWVRQGLLRATPGASVDYEAVARDMADILDGIEVQAIAFDRWRMDVLQRELERLGLSLPLVPHGQGFRDMSPALDTLEAELLNGRIAHGGHPVLDYCAANATTVRDPAGNRKLDKSRSTGRIDGMQALAMALGVAQTAETPVADPYRERGLLIL</sequence>
<organism evidence="3 4">
    <name type="scientific">Pseudoxanthomonas taiwanensis</name>
    <dbReference type="NCBI Taxonomy" id="176598"/>
    <lineage>
        <taxon>Bacteria</taxon>
        <taxon>Pseudomonadati</taxon>
        <taxon>Pseudomonadota</taxon>
        <taxon>Gammaproteobacteria</taxon>
        <taxon>Lysobacterales</taxon>
        <taxon>Lysobacteraceae</taxon>
        <taxon>Pseudoxanthomonas</taxon>
    </lineage>
</organism>
<keyword evidence="4" id="KW-1185">Reference proteome</keyword>
<name>A0A921NTJ5_9GAMM</name>
<dbReference type="InterPro" id="IPR027417">
    <property type="entry name" value="P-loop_NTPase"/>
</dbReference>
<dbReference type="PANTHER" id="PTHR41287:SF1">
    <property type="entry name" value="PROTEIN YMFN"/>
    <property type="match status" value="1"/>
</dbReference>
<accession>A0A921NTJ5</accession>
<evidence type="ECO:0000313" key="3">
    <source>
        <dbReference type="EMBL" id="KAF1684881.1"/>
    </source>
</evidence>